<evidence type="ECO:0000313" key="2">
    <source>
        <dbReference type="Proteomes" id="UP000249757"/>
    </source>
</evidence>
<name>A0A922SX87_9PLEO</name>
<accession>A0A922SX87</accession>
<proteinExistence type="predicted"/>
<dbReference type="Proteomes" id="UP000249757">
    <property type="component" value="Unassembled WGS sequence"/>
</dbReference>
<comment type="caution">
    <text evidence="1">The sequence shown here is derived from an EMBL/GenBank/DDBJ whole genome shotgun (WGS) entry which is preliminary data.</text>
</comment>
<sequence>MICTYILIIDSHELAAPTDDTCSEEGVADDYDEQTVSEGRGAGVKDNYDDRTIVREPWLLSFHIIQQPALAWDPVQRLRQVLVKFNKLWKSYTGIYLS</sequence>
<gene>
    <name evidence="1" type="ORF">Ptr86124_005805</name>
</gene>
<evidence type="ECO:0000313" key="1">
    <source>
        <dbReference type="EMBL" id="KAI1515804.1"/>
    </source>
</evidence>
<protein>
    <submittedName>
        <fullName evidence="1">Uncharacterized protein</fullName>
    </submittedName>
</protein>
<dbReference type="AlphaFoldDB" id="A0A922SX87"/>
<organism evidence="1 2">
    <name type="scientific">Pyrenophora tritici-repentis</name>
    <dbReference type="NCBI Taxonomy" id="45151"/>
    <lineage>
        <taxon>Eukaryota</taxon>
        <taxon>Fungi</taxon>
        <taxon>Dikarya</taxon>
        <taxon>Ascomycota</taxon>
        <taxon>Pezizomycotina</taxon>
        <taxon>Dothideomycetes</taxon>
        <taxon>Pleosporomycetidae</taxon>
        <taxon>Pleosporales</taxon>
        <taxon>Pleosporineae</taxon>
        <taxon>Pleosporaceae</taxon>
        <taxon>Pyrenophora</taxon>
    </lineage>
</organism>
<keyword evidence="2" id="KW-1185">Reference proteome</keyword>
<reference evidence="2" key="1">
    <citation type="journal article" date="2022" name="Microb. Genom.">
        <title>A global pangenome for the wheat fungal pathogen Pyrenophora tritici-repentis and prediction of effector protein structural homology.</title>
        <authorList>
            <person name="Moolhuijzen P.M."/>
            <person name="See P.T."/>
            <person name="Shi G."/>
            <person name="Powell H.R."/>
            <person name="Cockram J."/>
            <person name="Jorgensen L.N."/>
            <person name="Benslimane H."/>
            <person name="Strelkov S.E."/>
            <person name="Turner J."/>
            <person name="Liu Z."/>
            <person name="Moffat C.S."/>
        </authorList>
    </citation>
    <scope>NUCLEOTIDE SEQUENCE [LARGE SCALE GENOMIC DNA]</scope>
</reference>
<dbReference type="EMBL" id="NRDI02000006">
    <property type="protein sequence ID" value="KAI1515804.1"/>
    <property type="molecule type" value="Genomic_DNA"/>
</dbReference>